<feature type="domain" description="HNH nuclease" evidence="2">
    <location>
        <begin position="188"/>
        <end position="236"/>
    </location>
</feature>
<keyword evidence="3" id="KW-0255">Endonuclease</keyword>
<reference evidence="3 4" key="1">
    <citation type="submission" date="2024-09" db="EMBL/GenBank/DDBJ databases">
        <authorList>
            <person name="Sun Q."/>
            <person name="Mori K."/>
        </authorList>
    </citation>
    <scope>NUCLEOTIDE SEQUENCE [LARGE SCALE GENOMIC DNA]</scope>
    <source>
        <strain evidence="3 4">KCTC 52403</strain>
    </source>
</reference>
<evidence type="ECO:0000313" key="4">
    <source>
        <dbReference type="Proteomes" id="UP001589898"/>
    </source>
</evidence>
<feature type="compositionally biased region" description="Basic residues" evidence="1">
    <location>
        <begin position="7"/>
        <end position="17"/>
    </location>
</feature>
<protein>
    <submittedName>
        <fullName evidence="3">HNH endonuclease</fullName>
    </submittedName>
</protein>
<dbReference type="Pfam" id="PF13391">
    <property type="entry name" value="HNH_2"/>
    <property type="match status" value="1"/>
</dbReference>
<name>A0ABV6SVR4_9GAMM</name>
<keyword evidence="4" id="KW-1185">Reference proteome</keyword>
<dbReference type="GO" id="GO:0004519">
    <property type="term" value="F:endonuclease activity"/>
    <property type="evidence" value="ECO:0007669"/>
    <property type="project" value="UniProtKB-KW"/>
</dbReference>
<gene>
    <name evidence="3" type="ORF">ACFFFU_07165</name>
</gene>
<organism evidence="3 4">
    <name type="scientific">Luteimonas padinae</name>
    <dbReference type="NCBI Taxonomy" id="1714359"/>
    <lineage>
        <taxon>Bacteria</taxon>
        <taxon>Pseudomonadati</taxon>
        <taxon>Pseudomonadota</taxon>
        <taxon>Gammaproteobacteria</taxon>
        <taxon>Lysobacterales</taxon>
        <taxon>Lysobacteraceae</taxon>
        <taxon>Luteimonas</taxon>
    </lineage>
</organism>
<keyword evidence="3" id="KW-0378">Hydrolase</keyword>
<sequence length="292" mass="32933">MESDKKRVAKWRTKQQHRRNDDRAQAAKQTYRSLFAIDDDELIDPPELQEYLVRQNLAKGNLSRRMSSGEVRLALNTWGLDELNQLWSMRREKLTYVEDAALLLAHIRHRSRIDAHLRPVAELLEYDAIRTLQGVLEENGRSQVEEPLPPTVEAVATEGKRVEQVLRVIREGQAEFRKRLVAHYGAVCMVTGTAHASVIDAAHILPYNGAATNTLTNGLLLRKDIHALFDAGLLIIGPDLVVYVGAGLEDPFYRSLDGKELTLTAAPKMSQKALRRRLAGDEWSELRVSSTP</sequence>
<dbReference type="RefSeq" id="WP_189497993.1">
    <property type="nucleotide sequence ID" value="NZ_BMZT01000008.1"/>
</dbReference>
<proteinExistence type="predicted"/>
<accession>A0ABV6SVR4</accession>
<evidence type="ECO:0000313" key="3">
    <source>
        <dbReference type="EMBL" id="MFC0717528.1"/>
    </source>
</evidence>
<comment type="caution">
    <text evidence="3">The sequence shown here is derived from an EMBL/GenBank/DDBJ whole genome shotgun (WGS) entry which is preliminary data.</text>
</comment>
<dbReference type="Proteomes" id="UP001589898">
    <property type="component" value="Unassembled WGS sequence"/>
</dbReference>
<evidence type="ECO:0000256" key="1">
    <source>
        <dbReference type="SAM" id="MobiDB-lite"/>
    </source>
</evidence>
<feature type="region of interest" description="Disordered" evidence="1">
    <location>
        <begin position="1"/>
        <end position="26"/>
    </location>
</feature>
<evidence type="ECO:0000259" key="2">
    <source>
        <dbReference type="Pfam" id="PF13391"/>
    </source>
</evidence>
<keyword evidence="3" id="KW-0540">Nuclease</keyword>
<dbReference type="EMBL" id="JBHLTF010000028">
    <property type="protein sequence ID" value="MFC0717528.1"/>
    <property type="molecule type" value="Genomic_DNA"/>
</dbReference>
<dbReference type="InterPro" id="IPR003615">
    <property type="entry name" value="HNH_nuc"/>
</dbReference>